<evidence type="ECO:0000256" key="6">
    <source>
        <dbReference type="SAM" id="MobiDB-lite"/>
    </source>
</evidence>
<sequence>MGRGRRRCDGAAPALQPITDRMPLPTTALPAFLRLLAAVSGRELRQHPWRSAAAVVAVMLGVALGFAVHVINASALDEFSQAVRSVNGQPDLELRPAQGALPEALYGQVAALPQVALASPWLELSAQAQPPNQSPPAPGDAAGATPAAPPIALRVVGVDALLLATMAPALMPQAFAGSDSDSGSGDRLALFSPATVFLNAAAADALRLAGAQHSAEGATLTLRTGLQSRTVRVAGRVAAGGPPLAVMDIGAAQDLFGRGGQLSRIDLQLRPGADRAAAERALLALPGAARGVRVAEPGDAAQRVSNLSHAYRVNLTVLALVALFTGAFLVFSVLALSVAQRAPQFALLAVLGATPRQRLALVLGESALLGLLGSAAGIALGTGLAALALRVLGGDLGGGYFSGVQPALQWSAPAAALYGALGVAAALAGGWWPARQAQRLPPAQTLKGLGAAGGGAHRSLPGLALMGAGAALAFAPPVFGMPLAAYLAVGLLLVGGIALLPWAVQGLLRALQPLAARRLLPLLALERARRMRGTAAVAVGGVVASLSLAVALTVMVSSFRGSVIAWLDAVLPAPLYVRVASSSGGGSTGDDAATLPAGLPQAVARLPQIERVQALRTTSLLLDPARPAVALIARPLAAGNAGGSSGGGSGGAAQTLPLVGPALPVPAGRVGVYVSEAVVQLYGVRVGADWPLLSTSFQPIAQATQAQPATFFVAGVWRDYVRQFGAIAIDSADFVRLTGDARVSDLALWPRPGTDEAALRQEITALAIALTTQRTAGPSGAAEGAPEAPGQTAGGAGKDASSALEFAASAAIRERSLGIFDRSFAVTYWLQAVAIAIGLFGVAASFSAQVLARRKEFGLLAHLGLTRRQVLAVVAGEGAAWTAIGALAGTLLGLAVAAVLVHVVNPQSFHWTMEMRVPVERLVALAGAVVAAGTVTAWVAGRAAAGRDAVMAVKEDW</sequence>
<feature type="transmembrane region" description="Helical" evidence="7">
    <location>
        <begin position="535"/>
        <end position="556"/>
    </location>
</feature>
<dbReference type="AlphaFoldDB" id="A0A1I2A193"/>
<feature type="transmembrane region" description="Helical" evidence="7">
    <location>
        <begin position="922"/>
        <end position="941"/>
    </location>
</feature>
<dbReference type="GO" id="GO:0005886">
    <property type="term" value="C:plasma membrane"/>
    <property type="evidence" value="ECO:0007669"/>
    <property type="project" value="UniProtKB-SubCell"/>
</dbReference>
<dbReference type="STRING" id="1177982.SAMN04489711_101477"/>
<keyword evidence="2" id="KW-1003">Cell membrane</keyword>
<keyword evidence="4 7" id="KW-1133">Transmembrane helix</keyword>
<keyword evidence="10" id="KW-1185">Reference proteome</keyword>
<gene>
    <name evidence="9" type="ORF">SAMN04489711_101477</name>
</gene>
<feature type="transmembrane region" description="Helical" evidence="7">
    <location>
        <begin position="828"/>
        <end position="851"/>
    </location>
</feature>
<evidence type="ECO:0000256" key="1">
    <source>
        <dbReference type="ARBA" id="ARBA00004651"/>
    </source>
</evidence>
<dbReference type="InterPro" id="IPR003838">
    <property type="entry name" value="ABC3_permease_C"/>
</dbReference>
<dbReference type="Pfam" id="PF02687">
    <property type="entry name" value="FtsX"/>
    <property type="match status" value="2"/>
</dbReference>
<feature type="transmembrane region" description="Helical" evidence="7">
    <location>
        <begin position="315"/>
        <end position="338"/>
    </location>
</feature>
<dbReference type="PANTHER" id="PTHR30572">
    <property type="entry name" value="MEMBRANE COMPONENT OF TRANSPORTER-RELATED"/>
    <property type="match status" value="1"/>
</dbReference>
<accession>A0A1I2A193</accession>
<dbReference type="GO" id="GO:0022857">
    <property type="term" value="F:transmembrane transporter activity"/>
    <property type="evidence" value="ECO:0007669"/>
    <property type="project" value="TreeGrafter"/>
</dbReference>
<reference evidence="10" key="1">
    <citation type="submission" date="2016-10" db="EMBL/GenBank/DDBJ databases">
        <authorList>
            <person name="Varghese N."/>
            <person name="Submissions S."/>
        </authorList>
    </citation>
    <scope>NUCLEOTIDE SEQUENCE [LARGE SCALE GENOMIC DNA]</scope>
    <source>
        <strain evidence="10">DSM 27981</strain>
    </source>
</reference>
<feature type="transmembrane region" description="Helical" evidence="7">
    <location>
        <begin position="871"/>
        <end position="902"/>
    </location>
</feature>
<name>A0A1I2A193_9BURK</name>
<evidence type="ECO:0000256" key="4">
    <source>
        <dbReference type="ARBA" id="ARBA00022989"/>
    </source>
</evidence>
<comment type="subcellular location">
    <subcellularLocation>
        <location evidence="1">Cell membrane</location>
        <topology evidence="1">Multi-pass membrane protein</topology>
    </subcellularLocation>
</comment>
<dbReference type="InterPro" id="IPR050250">
    <property type="entry name" value="Macrolide_Exporter_MacB"/>
</dbReference>
<evidence type="ECO:0000256" key="2">
    <source>
        <dbReference type="ARBA" id="ARBA00022475"/>
    </source>
</evidence>
<dbReference type="EMBL" id="FONX01000001">
    <property type="protein sequence ID" value="SFE37576.1"/>
    <property type="molecule type" value="Genomic_DNA"/>
</dbReference>
<evidence type="ECO:0000256" key="3">
    <source>
        <dbReference type="ARBA" id="ARBA00022692"/>
    </source>
</evidence>
<feature type="domain" description="ABC3 transporter permease C-terminal" evidence="8">
    <location>
        <begin position="832"/>
        <end position="945"/>
    </location>
</feature>
<feature type="transmembrane region" description="Helical" evidence="7">
    <location>
        <begin position="485"/>
        <end position="508"/>
    </location>
</feature>
<feature type="transmembrane region" description="Helical" evidence="7">
    <location>
        <begin position="52"/>
        <end position="71"/>
    </location>
</feature>
<proteinExistence type="predicted"/>
<evidence type="ECO:0000313" key="10">
    <source>
        <dbReference type="Proteomes" id="UP000199119"/>
    </source>
</evidence>
<evidence type="ECO:0000256" key="7">
    <source>
        <dbReference type="SAM" id="Phobius"/>
    </source>
</evidence>
<protein>
    <submittedName>
        <fullName evidence="9">Putative ABC transport system permease protein</fullName>
    </submittedName>
</protein>
<evidence type="ECO:0000259" key="8">
    <source>
        <dbReference type="Pfam" id="PF02687"/>
    </source>
</evidence>
<feature type="domain" description="ABC3 transporter permease C-terminal" evidence="8">
    <location>
        <begin position="317"/>
        <end position="442"/>
    </location>
</feature>
<feature type="transmembrane region" description="Helical" evidence="7">
    <location>
        <begin position="460"/>
        <end position="479"/>
    </location>
</feature>
<feature type="compositionally biased region" description="Low complexity" evidence="6">
    <location>
        <begin position="777"/>
        <end position="791"/>
    </location>
</feature>
<keyword evidence="5 7" id="KW-0472">Membrane</keyword>
<organism evidence="9 10">
    <name type="scientific">Paracidovorax wautersii</name>
    <dbReference type="NCBI Taxonomy" id="1177982"/>
    <lineage>
        <taxon>Bacteria</taxon>
        <taxon>Pseudomonadati</taxon>
        <taxon>Pseudomonadota</taxon>
        <taxon>Betaproteobacteria</taxon>
        <taxon>Burkholderiales</taxon>
        <taxon>Comamonadaceae</taxon>
        <taxon>Paracidovorax</taxon>
    </lineage>
</organism>
<dbReference type="PANTHER" id="PTHR30572:SF17">
    <property type="entry name" value="ABC3 TRANSPORTER PERMEASE PROTEIN DOMAIN-CONTAINING PROTEIN"/>
    <property type="match status" value="1"/>
</dbReference>
<evidence type="ECO:0000313" key="9">
    <source>
        <dbReference type="EMBL" id="SFE37576.1"/>
    </source>
</evidence>
<feature type="transmembrane region" description="Helical" evidence="7">
    <location>
        <begin position="359"/>
        <end position="392"/>
    </location>
</feature>
<dbReference type="Proteomes" id="UP000199119">
    <property type="component" value="Unassembled WGS sequence"/>
</dbReference>
<keyword evidence="3 7" id="KW-0812">Transmembrane</keyword>
<evidence type="ECO:0000256" key="5">
    <source>
        <dbReference type="ARBA" id="ARBA00023136"/>
    </source>
</evidence>
<feature type="transmembrane region" description="Helical" evidence="7">
    <location>
        <begin position="412"/>
        <end position="432"/>
    </location>
</feature>
<feature type="region of interest" description="Disordered" evidence="6">
    <location>
        <begin position="777"/>
        <end position="797"/>
    </location>
</feature>